<sequence length="1160" mass="126591">MAPTSVAGGADLQIALGFLQGLSLDEATTTAAAQPQARVVRPMTGEQIQALQRQTEAFVRGPEGRALIEEICADLGRLVTFAERESLGGAGRELRDLCERLPQDRAAPDYWLELFTDGRIHLARVVQAIEDPCIPLEDRRAALGELSTALTNCGLRLRVEFARAERALIGYRGNLRHTVRRMFDESRDDVIRQVMTQRMRREGDHHRIDVHELESLHHALGIAASRQNTGVWDRPAFKDHVKACRRALMAQVTPNTVARLLAEECLHAVRAGLQARVREPLNLGENHRHMALLSMLVKDLSVHYGPLRDTSFIELNDDALPELIDDPALIALDIRRGMVSHGIAGPAESRELLVLGQGDTRLAIHAMDHHLCHAQVGDPALDERHPIRQAHLDAIVSAGNLDWRAEAQAPRRWPATFLTPLLETSLAQMDDPSLLQVSPNWMADPDTARRFGARLSDPALHAWMAGCETSDLSETGLRALMTVIAARPEPTAAIQALARCAPQVPPSLWRSLGSEWLETGLTMAQAPLTRAMLELLRACAAQLSPDERAAGLTLPFSATGENDVASAFIGHYLDLLVDLGEQALLTPSQTAALLRNDGPVARALSNAFLRNKPLMPLLDALTRLCRSGTLDQDHLIALMNTAPQQSGSVPYVVQAIRTEGGLAINPFIDWVLSSAGRDISVETARRLLAPEIPPGVLSVILRGVRVDDGYLPLLDYLNGLMKAREQGLVRDADVTQVLFAWMAGDNNSQEPLFVYLLHRRGQHACLALLDWLRTAVHAGVIDRNGLLRLLDEPDTAGWAVMGTALIADFQASVLHCMAVLDAAMARGLIDAPTLAEVIQHAVNRRQNAATTLHVPRQSFDLGIRLVHPESRPHLHALDVLWETLLPMIAEGRFAPSLLTNLLTQRDPHQPHLSPTPTAILLGAYQRLTAAIFRWRAPSGGAAKGGSSAGARLPDPWVMTLLECRSGPGRRPALCVALQGGAHRLVAQLMEMAVDHLRSGRLTLPDLVQWWQATGDDAMPAVQVAIASNDPDTLRIFIDQLLAAFDPSLRFGGRHVTRTAPHEAQHMLTALLGATHLGAETPSQAAVRHGDPRMLAVYLDGVFKARQLTLISHEALAALIAPAAPQSPAPLPPPTERQAECLALLRQRRQLAQSLGWLQPG</sequence>
<dbReference type="EMBL" id="CP104562">
    <property type="protein sequence ID" value="UXH76298.1"/>
    <property type="molecule type" value="Genomic_DNA"/>
</dbReference>
<accession>A0ABY6ATP5</accession>
<name>A0ABY6ATP5_9BURK</name>
<proteinExistence type="predicted"/>
<evidence type="ECO:0000313" key="2">
    <source>
        <dbReference type="Proteomes" id="UP001064933"/>
    </source>
</evidence>
<keyword evidence="2" id="KW-1185">Reference proteome</keyword>
<dbReference type="Proteomes" id="UP001064933">
    <property type="component" value="Chromosome"/>
</dbReference>
<gene>
    <name evidence="1" type="ORF">N4261_14625</name>
</gene>
<organism evidence="1 2">
    <name type="scientific">Roseateles amylovorans</name>
    <dbReference type="NCBI Taxonomy" id="2978473"/>
    <lineage>
        <taxon>Bacteria</taxon>
        <taxon>Pseudomonadati</taxon>
        <taxon>Pseudomonadota</taxon>
        <taxon>Betaproteobacteria</taxon>
        <taxon>Burkholderiales</taxon>
        <taxon>Sphaerotilaceae</taxon>
        <taxon>Roseateles</taxon>
    </lineage>
</organism>
<protein>
    <submittedName>
        <fullName evidence="1">Uncharacterized protein</fullName>
    </submittedName>
</protein>
<dbReference type="RefSeq" id="WP_261756030.1">
    <property type="nucleotide sequence ID" value="NZ_CP104562.2"/>
</dbReference>
<reference evidence="1" key="1">
    <citation type="submission" date="2022-10" db="EMBL/GenBank/DDBJ databases">
        <title>Characterization and whole genome sequencing of a new Roseateles species, isolated from fresh water.</title>
        <authorList>
            <person name="Guliayeva D.Y."/>
            <person name="Akhremchuk A.E."/>
            <person name="Sikolenko M.A."/>
            <person name="Valentovich L.N."/>
            <person name="Sidarenka A.V."/>
        </authorList>
    </citation>
    <scope>NUCLEOTIDE SEQUENCE</scope>
    <source>
        <strain evidence="1">BIM B-1768</strain>
    </source>
</reference>
<evidence type="ECO:0000313" key="1">
    <source>
        <dbReference type="EMBL" id="UXH76298.1"/>
    </source>
</evidence>